<feature type="region of interest" description="Disordered" evidence="6">
    <location>
        <begin position="340"/>
        <end position="359"/>
    </location>
</feature>
<dbReference type="AlphaFoldDB" id="A0A7W0CJR4"/>
<keyword evidence="2 5" id="KW-0547">Nucleotide-binding</keyword>
<dbReference type="Pfam" id="PF04107">
    <property type="entry name" value="GCS2"/>
    <property type="match status" value="1"/>
</dbReference>
<dbReference type="Gene3D" id="3.30.590.20">
    <property type="match status" value="1"/>
</dbReference>
<keyword evidence="3 5" id="KW-0067">ATP-binding</keyword>
<dbReference type="Proteomes" id="UP000530928">
    <property type="component" value="Unassembled WGS sequence"/>
</dbReference>
<comment type="similarity">
    <text evidence="5">Belongs to the glutamate--cysteine ligase type 2 family. YbdK subfamily.</text>
</comment>
<dbReference type="GO" id="GO:0004357">
    <property type="term" value="F:glutamate-cysteine ligase activity"/>
    <property type="evidence" value="ECO:0007669"/>
    <property type="project" value="UniProtKB-EC"/>
</dbReference>
<evidence type="ECO:0000256" key="5">
    <source>
        <dbReference type="HAMAP-Rule" id="MF_01609"/>
    </source>
</evidence>
<dbReference type="InterPro" id="IPR014746">
    <property type="entry name" value="Gln_synth/guanido_kin_cat_dom"/>
</dbReference>
<evidence type="ECO:0000313" key="7">
    <source>
        <dbReference type="EMBL" id="MBA2892446.1"/>
    </source>
</evidence>
<evidence type="ECO:0000256" key="4">
    <source>
        <dbReference type="ARBA" id="ARBA00048819"/>
    </source>
</evidence>
<evidence type="ECO:0000256" key="6">
    <source>
        <dbReference type="SAM" id="MobiDB-lite"/>
    </source>
</evidence>
<gene>
    <name evidence="7" type="ORF">HNR30_003800</name>
</gene>
<dbReference type="SUPFAM" id="SSF55931">
    <property type="entry name" value="Glutamine synthetase/guanido kinase"/>
    <property type="match status" value="1"/>
</dbReference>
<dbReference type="InterPro" id="IPR050141">
    <property type="entry name" value="GCL_type2/YbdK_subfam"/>
</dbReference>
<organism evidence="7 8">
    <name type="scientific">Nonomuraea soli</name>
    <dbReference type="NCBI Taxonomy" id="1032476"/>
    <lineage>
        <taxon>Bacteria</taxon>
        <taxon>Bacillati</taxon>
        <taxon>Actinomycetota</taxon>
        <taxon>Actinomycetes</taxon>
        <taxon>Streptosporangiales</taxon>
        <taxon>Streptosporangiaceae</taxon>
        <taxon>Nonomuraea</taxon>
    </lineage>
</organism>
<evidence type="ECO:0000256" key="3">
    <source>
        <dbReference type="ARBA" id="ARBA00022840"/>
    </source>
</evidence>
<dbReference type="PANTHER" id="PTHR36510:SF1">
    <property type="entry name" value="GLUTAMATE--CYSTEINE LIGASE 2-RELATED"/>
    <property type="match status" value="1"/>
</dbReference>
<dbReference type="NCBIfam" id="NF010041">
    <property type="entry name" value="PRK13517.1-1"/>
    <property type="match status" value="1"/>
</dbReference>
<comment type="caution">
    <text evidence="7">The sequence shown here is derived from an EMBL/GenBank/DDBJ whole genome shotgun (WGS) entry which is preliminary data.</text>
</comment>
<dbReference type="NCBIfam" id="TIGR02050">
    <property type="entry name" value="gshA_cyan_rel"/>
    <property type="match status" value="1"/>
</dbReference>
<keyword evidence="1 5" id="KW-0436">Ligase</keyword>
<evidence type="ECO:0000256" key="2">
    <source>
        <dbReference type="ARBA" id="ARBA00022741"/>
    </source>
</evidence>
<protein>
    <recommendedName>
        <fullName evidence="5">Putative glutamate--cysteine ligase 2</fullName>
        <ecNumber evidence="5">6.3.2.2</ecNumber>
    </recommendedName>
    <alternativeName>
        <fullName evidence="5">Gamma-glutamylcysteine synthetase 2</fullName>
        <shortName evidence="5">GCS 2</shortName>
        <shortName evidence="5">Gamma-GCS 2</shortName>
    </alternativeName>
</protein>
<dbReference type="RefSeq" id="WP_220133773.1">
    <property type="nucleotide sequence ID" value="NZ_BAABAM010000003.1"/>
</dbReference>
<keyword evidence="8" id="KW-1185">Reference proteome</keyword>
<dbReference type="InterPro" id="IPR011793">
    <property type="entry name" value="YbdK"/>
</dbReference>
<evidence type="ECO:0000256" key="1">
    <source>
        <dbReference type="ARBA" id="ARBA00022598"/>
    </source>
</evidence>
<sequence>MDDGITVGVEEEFLLLHPASGEPAARAAEVLRAAGRHAAADEYGGFHRELFQTQVEAATGVCRTLGALRSQLRYGRATLAEAARSRGLTLVSVGTPAEPGAPPLTPGERFERIGGMYAGVIADYQSCGCHVHVGVGDRETAVAVLNHLRPWLPTLLALSANSPYGPAGDSGYASWRMVQQSRFPGSGVPPVFGSAADYDRAVDALVSCGVLVDASMSFWLARLGSRLPTVELRVADAAATVDDAMLQAALSRALVRTALADLAAGRAPATPSDQLCAAAVWSAARYGMDGPGVDLVAGRRRDAWEVAEALVEHVGTALEEAGDLLEVKRLMEWMRHDGTGAERQRRAAVPTIEEDTHER</sequence>
<reference evidence="7 8" key="1">
    <citation type="submission" date="2020-07" db="EMBL/GenBank/DDBJ databases">
        <title>Genomic Encyclopedia of Type Strains, Phase IV (KMG-IV): sequencing the most valuable type-strain genomes for metagenomic binning, comparative biology and taxonomic classification.</title>
        <authorList>
            <person name="Goeker M."/>
        </authorList>
    </citation>
    <scope>NUCLEOTIDE SEQUENCE [LARGE SCALE GENOMIC DNA]</scope>
    <source>
        <strain evidence="7 8">DSM 45533</strain>
    </source>
</reference>
<comment type="function">
    <text evidence="5">ATP-dependent carboxylate-amine ligase which exhibits weak glutamate--cysteine ligase activity.</text>
</comment>
<dbReference type="GO" id="GO:0005524">
    <property type="term" value="F:ATP binding"/>
    <property type="evidence" value="ECO:0007669"/>
    <property type="project" value="UniProtKB-KW"/>
</dbReference>
<dbReference type="GO" id="GO:0042398">
    <property type="term" value="P:modified amino acid biosynthetic process"/>
    <property type="evidence" value="ECO:0007669"/>
    <property type="project" value="InterPro"/>
</dbReference>
<accession>A0A7W0CJR4</accession>
<proteinExistence type="inferred from homology"/>
<name>A0A7W0CJR4_9ACTN</name>
<evidence type="ECO:0000313" key="8">
    <source>
        <dbReference type="Proteomes" id="UP000530928"/>
    </source>
</evidence>
<dbReference type="PANTHER" id="PTHR36510">
    <property type="entry name" value="GLUTAMATE--CYSTEINE LIGASE 2-RELATED"/>
    <property type="match status" value="1"/>
</dbReference>
<dbReference type="InterPro" id="IPR006336">
    <property type="entry name" value="GCS2"/>
</dbReference>
<dbReference type="HAMAP" id="MF_01609">
    <property type="entry name" value="Glu_cys_ligase_2"/>
    <property type="match status" value="1"/>
</dbReference>
<dbReference type="EC" id="6.3.2.2" evidence="5"/>
<dbReference type="EMBL" id="JACDUR010000004">
    <property type="protein sequence ID" value="MBA2892446.1"/>
    <property type="molecule type" value="Genomic_DNA"/>
</dbReference>
<comment type="catalytic activity">
    <reaction evidence="4 5">
        <text>L-cysteine + L-glutamate + ATP = gamma-L-glutamyl-L-cysteine + ADP + phosphate + H(+)</text>
        <dbReference type="Rhea" id="RHEA:13285"/>
        <dbReference type="ChEBI" id="CHEBI:15378"/>
        <dbReference type="ChEBI" id="CHEBI:29985"/>
        <dbReference type="ChEBI" id="CHEBI:30616"/>
        <dbReference type="ChEBI" id="CHEBI:35235"/>
        <dbReference type="ChEBI" id="CHEBI:43474"/>
        <dbReference type="ChEBI" id="CHEBI:58173"/>
        <dbReference type="ChEBI" id="CHEBI:456216"/>
        <dbReference type="EC" id="6.3.2.2"/>
    </reaction>
</comment>